<dbReference type="Pfam" id="PF01471">
    <property type="entry name" value="PG_binding_1"/>
    <property type="match status" value="1"/>
</dbReference>
<evidence type="ECO:0000313" key="3">
    <source>
        <dbReference type="Proteomes" id="UP000886858"/>
    </source>
</evidence>
<reference evidence="2" key="2">
    <citation type="submission" date="2021-04" db="EMBL/GenBank/DDBJ databases">
        <authorList>
            <person name="Gilroy R."/>
        </authorList>
    </citation>
    <scope>NUCLEOTIDE SEQUENCE</scope>
    <source>
        <strain evidence="2">CHK179-7159</strain>
    </source>
</reference>
<gene>
    <name evidence="2" type="ORF">H9717_04000</name>
</gene>
<dbReference type="InterPro" id="IPR002477">
    <property type="entry name" value="Peptidoglycan-bd-like"/>
</dbReference>
<dbReference type="Proteomes" id="UP000886858">
    <property type="component" value="Unassembled WGS sequence"/>
</dbReference>
<dbReference type="AlphaFoldDB" id="A0A9D2I4V8"/>
<accession>A0A9D2I4V8</accession>
<evidence type="ECO:0000313" key="2">
    <source>
        <dbReference type="EMBL" id="HJA92267.1"/>
    </source>
</evidence>
<evidence type="ECO:0000259" key="1">
    <source>
        <dbReference type="Pfam" id="PF01471"/>
    </source>
</evidence>
<name>A0A9D2I4V8_9FIRM</name>
<dbReference type="EMBL" id="DWYY01000045">
    <property type="protein sequence ID" value="HJA92267.1"/>
    <property type="molecule type" value="Genomic_DNA"/>
</dbReference>
<sequence>MAKRLHAAQNIDSPYAGGLKISLTSSLGQIPIAGANVTISITGEPGSVVETLTTDDSGQTPLVELPAPSLEYSMEPSEVRPYSEYDISVEAPGYEPVIVEASEILPDVTSLQPISMIPELEPGREEDIFIPDHTLYGDYPPKIPEAEIKPMDETGEIVLSRVVIPEYVVVHDGVPSDPTAQDYYVRYTDYIKNVVSSEIYATWPENTIYANILAIMSFTLNRVYTEWYRSQGYNFTITSSTAYDQKWIYGRNIYENINLLVDTIFANFLSRPGVRQPILTSYCDGKRVSCSGLSQWGSKFLGDEGYSAIDIIHYYYGSDMYINTAEAISGIPSSWPGYDLTIGSTGQKVYQLQEQLNRIRQNYPALPYVNPDGIYGQRTANAVRAFQQVFDLPATGVTDYPTWYQISRIYVGVSRIAEPD</sequence>
<comment type="caution">
    <text evidence="2">The sequence shown here is derived from an EMBL/GenBank/DDBJ whole genome shotgun (WGS) entry which is preliminary data.</text>
</comment>
<protein>
    <submittedName>
        <fullName evidence="2">Peptidoglycan-binding protein</fullName>
    </submittedName>
</protein>
<proteinExistence type="predicted"/>
<reference evidence="2" key="1">
    <citation type="journal article" date="2021" name="PeerJ">
        <title>Extensive microbial diversity within the chicken gut microbiome revealed by metagenomics and culture.</title>
        <authorList>
            <person name="Gilroy R."/>
            <person name="Ravi A."/>
            <person name="Getino M."/>
            <person name="Pursley I."/>
            <person name="Horton D.L."/>
            <person name="Alikhan N.F."/>
            <person name="Baker D."/>
            <person name="Gharbi K."/>
            <person name="Hall N."/>
            <person name="Watson M."/>
            <person name="Adriaenssens E.M."/>
            <person name="Foster-Nyarko E."/>
            <person name="Jarju S."/>
            <person name="Secka A."/>
            <person name="Antonio M."/>
            <person name="Oren A."/>
            <person name="Chaudhuri R.R."/>
            <person name="La Ragione R."/>
            <person name="Hildebrand F."/>
            <person name="Pallen M.J."/>
        </authorList>
    </citation>
    <scope>NUCLEOTIDE SEQUENCE</scope>
    <source>
        <strain evidence="2">CHK179-7159</strain>
    </source>
</reference>
<dbReference type="InterPro" id="IPR036366">
    <property type="entry name" value="PGBDSf"/>
</dbReference>
<feature type="domain" description="Peptidoglycan binding-like" evidence="1">
    <location>
        <begin position="345"/>
        <end position="405"/>
    </location>
</feature>
<dbReference type="Gene3D" id="1.10.101.10">
    <property type="entry name" value="PGBD-like superfamily/PGBD"/>
    <property type="match status" value="1"/>
</dbReference>
<dbReference type="InterPro" id="IPR036365">
    <property type="entry name" value="PGBD-like_sf"/>
</dbReference>
<dbReference type="SUPFAM" id="SSF47090">
    <property type="entry name" value="PGBD-like"/>
    <property type="match status" value="1"/>
</dbReference>
<organism evidence="2 3">
    <name type="scientific">Candidatus Eisenbergiella merdipullorum</name>
    <dbReference type="NCBI Taxonomy" id="2838553"/>
    <lineage>
        <taxon>Bacteria</taxon>
        <taxon>Bacillati</taxon>
        <taxon>Bacillota</taxon>
        <taxon>Clostridia</taxon>
        <taxon>Lachnospirales</taxon>
        <taxon>Lachnospiraceae</taxon>
        <taxon>Eisenbergiella</taxon>
    </lineage>
</organism>